<evidence type="ECO:0000256" key="2">
    <source>
        <dbReference type="ARBA" id="ARBA00022840"/>
    </source>
</evidence>
<dbReference type="Pfam" id="PF00005">
    <property type="entry name" value="ABC_tran"/>
    <property type="match status" value="1"/>
</dbReference>
<evidence type="ECO:0000256" key="1">
    <source>
        <dbReference type="ARBA" id="ARBA00022741"/>
    </source>
</evidence>
<dbReference type="AlphaFoldDB" id="A0A1H9SHD2"/>
<accession>A0A1H9SHD2</accession>
<dbReference type="PANTHER" id="PTHR43158:SF2">
    <property type="entry name" value="SKFA PEPTIDE EXPORT ATP-BINDING PROTEIN SKFE"/>
    <property type="match status" value="1"/>
</dbReference>
<dbReference type="STRING" id="1464123.SAMN05444126_1073"/>
<dbReference type="Gene3D" id="3.40.50.300">
    <property type="entry name" value="P-loop containing nucleotide triphosphate hydrolases"/>
    <property type="match status" value="1"/>
</dbReference>
<dbReference type="GO" id="GO:0016887">
    <property type="term" value="F:ATP hydrolysis activity"/>
    <property type="evidence" value="ECO:0007669"/>
    <property type="project" value="InterPro"/>
</dbReference>
<evidence type="ECO:0000313" key="4">
    <source>
        <dbReference type="EMBL" id="SER84372.1"/>
    </source>
</evidence>
<keyword evidence="2 4" id="KW-0067">ATP-binding</keyword>
<proteinExistence type="predicted"/>
<dbReference type="PROSITE" id="PS50893">
    <property type="entry name" value="ABC_TRANSPORTER_2"/>
    <property type="match status" value="1"/>
</dbReference>
<dbReference type="RefSeq" id="WP_093072434.1">
    <property type="nucleotide sequence ID" value="NZ_FOGV01000007.1"/>
</dbReference>
<name>A0A1H9SHD2_9BACI</name>
<sequence length="300" mass="33483">METAVKFNNVTKKFGPREADLALDNITFETARHTINGVVGRNGSGKTTLMQVIAGFKRPSSGTVEVFGVRPFNNLTVSANSIFVDDEMSFPSSLQLNEILHTAATFYPNWSASVAQELMQSFRLPGDARHQELSKGMKSSFHAVIGLASRCPITLFDEPTVGMDETVRQEFYHWLKREYNSVPRTIFLSSHHISEIDELLEDILMMDQGRLLLNRPVADIRHHVLKVSGDARSVEAYLGDKTELYREKLPDGSVFAAVYTESPQAEDGKSFSVAIEQVTLQEAVRYLSRTAAGRTDDDAY</sequence>
<reference evidence="5" key="1">
    <citation type="submission" date="2016-10" db="EMBL/GenBank/DDBJ databases">
        <authorList>
            <person name="de Groot N.N."/>
        </authorList>
    </citation>
    <scope>NUCLEOTIDE SEQUENCE [LARGE SCALE GENOMIC DNA]</scope>
    <source>
        <strain evidence="5">10nlg</strain>
    </source>
</reference>
<dbReference type="InterPro" id="IPR003439">
    <property type="entry name" value="ABC_transporter-like_ATP-bd"/>
</dbReference>
<protein>
    <submittedName>
        <fullName evidence="4">ABC-2 type transport system ATP-binding protein</fullName>
    </submittedName>
</protein>
<dbReference type="OrthoDB" id="9804819at2"/>
<dbReference type="SMART" id="SM00382">
    <property type="entry name" value="AAA"/>
    <property type="match status" value="1"/>
</dbReference>
<dbReference type="InterPro" id="IPR027417">
    <property type="entry name" value="P-loop_NTPase"/>
</dbReference>
<comment type="caution">
    <text evidence="4">The sequence shown here is derived from an EMBL/GenBank/DDBJ whole genome shotgun (WGS) entry which is preliminary data.</text>
</comment>
<keyword evidence="5" id="KW-1185">Reference proteome</keyword>
<dbReference type="CDD" id="cd03230">
    <property type="entry name" value="ABC_DR_subfamily_A"/>
    <property type="match status" value="1"/>
</dbReference>
<dbReference type="Proteomes" id="UP000199318">
    <property type="component" value="Unassembled WGS sequence"/>
</dbReference>
<dbReference type="GO" id="GO:0005524">
    <property type="term" value="F:ATP binding"/>
    <property type="evidence" value="ECO:0007669"/>
    <property type="project" value="UniProtKB-KW"/>
</dbReference>
<dbReference type="SUPFAM" id="SSF52540">
    <property type="entry name" value="P-loop containing nucleoside triphosphate hydrolases"/>
    <property type="match status" value="1"/>
</dbReference>
<dbReference type="InterPro" id="IPR003593">
    <property type="entry name" value="AAA+_ATPase"/>
</dbReference>
<dbReference type="EMBL" id="FOGV01000007">
    <property type="protein sequence ID" value="SER84372.1"/>
    <property type="molecule type" value="Genomic_DNA"/>
</dbReference>
<gene>
    <name evidence="4" type="ORF">SAMN05444126_1073</name>
</gene>
<keyword evidence="1" id="KW-0547">Nucleotide-binding</keyword>
<evidence type="ECO:0000259" key="3">
    <source>
        <dbReference type="PROSITE" id="PS50893"/>
    </source>
</evidence>
<dbReference type="PANTHER" id="PTHR43158">
    <property type="entry name" value="SKFA PEPTIDE EXPORT ATP-BINDING PROTEIN SKFE"/>
    <property type="match status" value="1"/>
</dbReference>
<feature type="domain" description="ABC transporter" evidence="3">
    <location>
        <begin position="5"/>
        <end position="233"/>
    </location>
</feature>
<evidence type="ECO:0000313" key="5">
    <source>
        <dbReference type="Proteomes" id="UP000199318"/>
    </source>
</evidence>
<organism evidence="4 5">
    <name type="scientific">Salisediminibacterium halotolerans</name>
    <dbReference type="NCBI Taxonomy" id="517425"/>
    <lineage>
        <taxon>Bacteria</taxon>
        <taxon>Bacillati</taxon>
        <taxon>Bacillota</taxon>
        <taxon>Bacilli</taxon>
        <taxon>Bacillales</taxon>
        <taxon>Bacillaceae</taxon>
        <taxon>Salisediminibacterium</taxon>
    </lineage>
</organism>